<dbReference type="STRING" id="260086.SAMN05216207_105416"/>
<dbReference type="EMBL" id="FOUY01000054">
    <property type="protein sequence ID" value="SFO41588.1"/>
    <property type="molecule type" value="Genomic_DNA"/>
</dbReference>
<dbReference type="Proteomes" id="UP000199614">
    <property type="component" value="Unassembled WGS sequence"/>
</dbReference>
<dbReference type="PIRSF" id="PIRSF010256">
    <property type="entry name" value="CoxE_vWa"/>
    <property type="match status" value="1"/>
</dbReference>
<reference evidence="2 3" key="1">
    <citation type="submission" date="2016-10" db="EMBL/GenBank/DDBJ databases">
        <authorList>
            <person name="de Groot N.N."/>
        </authorList>
    </citation>
    <scope>NUCLEOTIDE SEQUENCE [LARGE SCALE GENOMIC DNA]</scope>
    <source>
        <strain evidence="2 3">CGMCC 4.1877</strain>
    </source>
</reference>
<feature type="region of interest" description="Disordered" evidence="1">
    <location>
        <begin position="88"/>
        <end position="123"/>
    </location>
</feature>
<keyword evidence="3" id="KW-1185">Reference proteome</keyword>
<dbReference type="PANTHER" id="PTHR39338">
    <property type="entry name" value="BLL5662 PROTEIN-RELATED"/>
    <property type="match status" value="1"/>
</dbReference>
<sequence length="386" mass="42192">MTATSEAPFDVTATSCTGFAAELRRHGIPVGPEQTTTLYAALHQIGRVRLRDLYWAGRITLVGGREQFAAYDAAFRAFFIAETDGDTVALPAPRTTAPQVDRETSSSASTPSARPSDIREDEVDQARLTPSDVRVLKEKSFARMDAAERRRAAALIRRLGTELPRRRSRRRVPAPRGRHLDPRALLRSALRTDGEPVRLPRRHNPLQERPLTLVVDVSGSMAPYATALLWFAHAMLRAGHPVEVFTVGVEPTRVTDELRRPSLDVALARVAAAVGDWDGGTRLGTSFATVLERYGGHRAVRGAVVVICSDGLDRDEPEILGDAMRSLHRVAHGTVWLNPLKGDSRYRPVQRAMAAALPHIDVFLPGHNVAAVEQLCAALAASRRAA</sequence>
<evidence type="ECO:0000256" key="1">
    <source>
        <dbReference type="SAM" id="MobiDB-lite"/>
    </source>
</evidence>
<evidence type="ECO:0000313" key="3">
    <source>
        <dbReference type="Proteomes" id="UP000199614"/>
    </source>
</evidence>
<dbReference type="SUPFAM" id="SSF53300">
    <property type="entry name" value="vWA-like"/>
    <property type="match status" value="1"/>
</dbReference>
<dbReference type="InterPro" id="IPR011195">
    <property type="entry name" value="UCP010256"/>
</dbReference>
<gene>
    <name evidence="2" type="ORF">SAMN05216207_105416</name>
</gene>
<accession>A0A1I5GZV1</accession>
<dbReference type="AlphaFoldDB" id="A0A1I5GZV1"/>
<dbReference type="Pfam" id="PF05762">
    <property type="entry name" value="VWA_CoxE"/>
    <property type="match status" value="1"/>
</dbReference>
<dbReference type="Gene3D" id="3.40.50.410">
    <property type="entry name" value="von Willebrand factor, type A domain"/>
    <property type="match status" value="1"/>
</dbReference>
<feature type="compositionally biased region" description="Low complexity" evidence="1">
    <location>
        <begin position="105"/>
        <end position="115"/>
    </location>
</feature>
<organism evidence="2 3">
    <name type="scientific">Pseudonocardia ammonioxydans</name>
    <dbReference type="NCBI Taxonomy" id="260086"/>
    <lineage>
        <taxon>Bacteria</taxon>
        <taxon>Bacillati</taxon>
        <taxon>Actinomycetota</taxon>
        <taxon>Actinomycetes</taxon>
        <taxon>Pseudonocardiales</taxon>
        <taxon>Pseudonocardiaceae</taxon>
        <taxon>Pseudonocardia</taxon>
    </lineage>
</organism>
<evidence type="ECO:0000313" key="2">
    <source>
        <dbReference type="EMBL" id="SFO41588.1"/>
    </source>
</evidence>
<dbReference type="PANTHER" id="PTHR39338:SF6">
    <property type="entry name" value="BLL5662 PROTEIN"/>
    <property type="match status" value="1"/>
</dbReference>
<protein>
    <recommendedName>
        <fullName evidence="4">VWFA domain-containing protein</fullName>
    </recommendedName>
</protein>
<name>A0A1I5GZV1_PSUAM</name>
<dbReference type="CDD" id="cd00198">
    <property type="entry name" value="vWFA"/>
    <property type="match status" value="1"/>
</dbReference>
<dbReference type="InterPro" id="IPR036465">
    <property type="entry name" value="vWFA_dom_sf"/>
</dbReference>
<dbReference type="RefSeq" id="WP_218162993.1">
    <property type="nucleotide sequence ID" value="NZ_FOUY01000054.1"/>
</dbReference>
<dbReference type="InterPro" id="IPR008912">
    <property type="entry name" value="Uncharacterised_CoxE"/>
</dbReference>
<evidence type="ECO:0008006" key="4">
    <source>
        <dbReference type="Google" id="ProtNLM"/>
    </source>
</evidence>
<proteinExistence type="predicted"/>